<evidence type="ECO:0000313" key="2">
    <source>
        <dbReference type="EMBL" id="SFB79250.1"/>
    </source>
</evidence>
<dbReference type="Proteomes" id="UP000198832">
    <property type="component" value="Unassembled WGS sequence"/>
</dbReference>
<dbReference type="STRING" id="574651.SAMN04487968_101537"/>
<dbReference type="EMBL" id="FOLB01000001">
    <property type="protein sequence ID" value="SFB79250.1"/>
    <property type="molecule type" value="Genomic_DNA"/>
</dbReference>
<name>A0A1I1E2T5_9ACTN</name>
<dbReference type="RefSeq" id="WP_091119787.1">
    <property type="nucleotide sequence ID" value="NZ_FOLB01000001.1"/>
</dbReference>
<feature type="compositionally biased region" description="Basic and acidic residues" evidence="1">
    <location>
        <begin position="75"/>
        <end position="98"/>
    </location>
</feature>
<evidence type="ECO:0000313" key="3">
    <source>
        <dbReference type="Proteomes" id="UP000198832"/>
    </source>
</evidence>
<organism evidence="2 3">
    <name type="scientific">Nocardioides terrae</name>
    <dbReference type="NCBI Taxonomy" id="574651"/>
    <lineage>
        <taxon>Bacteria</taxon>
        <taxon>Bacillati</taxon>
        <taxon>Actinomycetota</taxon>
        <taxon>Actinomycetes</taxon>
        <taxon>Propionibacteriales</taxon>
        <taxon>Nocardioidaceae</taxon>
        <taxon>Nocardioides</taxon>
    </lineage>
</organism>
<keyword evidence="3" id="KW-1185">Reference proteome</keyword>
<protein>
    <submittedName>
        <fullName evidence="2">Uncharacterized protein</fullName>
    </submittedName>
</protein>
<dbReference type="AlphaFoldDB" id="A0A1I1E2T5"/>
<reference evidence="2 3" key="1">
    <citation type="submission" date="2016-10" db="EMBL/GenBank/DDBJ databases">
        <authorList>
            <person name="de Groot N.N."/>
        </authorList>
    </citation>
    <scope>NUCLEOTIDE SEQUENCE [LARGE SCALE GENOMIC DNA]</scope>
    <source>
        <strain evidence="2 3">CGMCC 1.7056</strain>
    </source>
</reference>
<accession>A0A1I1E2T5</accession>
<feature type="region of interest" description="Disordered" evidence="1">
    <location>
        <begin position="1"/>
        <end position="98"/>
    </location>
</feature>
<gene>
    <name evidence="2" type="ORF">SAMN04487968_101537</name>
</gene>
<sequence>MSDPTDPTPEHPEPAAHPGTPRESAAEESDGQVSETGGLNREPISDGDTVVGSTTADDGGQPDPGAVGPDGVPPENRRDNDFKKPDAEHRVDEKVDDA</sequence>
<feature type="compositionally biased region" description="Low complexity" evidence="1">
    <location>
        <begin position="56"/>
        <end position="74"/>
    </location>
</feature>
<evidence type="ECO:0000256" key="1">
    <source>
        <dbReference type="SAM" id="MobiDB-lite"/>
    </source>
</evidence>
<proteinExistence type="predicted"/>